<keyword evidence="5 10" id="KW-0418">Kinase</keyword>
<organism evidence="10 11">
    <name type="scientific">Penicillium desertorum</name>
    <dbReference type="NCBI Taxonomy" id="1303715"/>
    <lineage>
        <taxon>Eukaryota</taxon>
        <taxon>Fungi</taxon>
        <taxon>Dikarya</taxon>
        <taxon>Ascomycota</taxon>
        <taxon>Pezizomycotina</taxon>
        <taxon>Eurotiomycetes</taxon>
        <taxon>Eurotiomycetidae</taxon>
        <taxon>Eurotiales</taxon>
        <taxon>Aspergillaceae</taxon>
        <taxon>Penicillium</taxon>
    </lineage>
</organism>
<evidence type="ECO:0000313" key="11">
    <source>
        <dbReference type="Proteomes" id="UP001147760"/>
    </source>
</evidence>
<comment type="catalytic activity">
    <reaction evidence="7">
        <text>L-threonyl-[protein] + ATP = O-phospho-L-threonyl-[protein] + ADP + H(+)</text>
        <dbReference type="Rhea" id="RHEA:46608"/>
        <dbReference type="Rhea" id="RHEA-COMP:11060"/>
        <dbReference type="Rhea" id="RHEA-COMP:11605"/>
        <dbReference type="ChEBI" id="CHEBI:15378"/>
        <dbReference type="ChEBI" id="CHEBI:30013"/>
        <dbReference type="ChEBI" id="CHEBI:30616"/>
        <dbReference type="ChEBI" id="CHEBI:61977"/>
        <dbReference type="ChEBI" id="CHEBI:456216"/>
        <dbReference type="EC" id="2.7.11.1"/>
    </reaction>
</comment>
<evidence type="ECO:0000256" key="1">
    <source>
        <dbReference type="ARBA" id="ARBA00012513"/>
    </source>
</evidence>
<dbReference type="InterPro" id="IPR051334">
    <property type="entry name" value="SRPK"/>
</dbReference>
<evidence type="ECO:0000256" key="7">
    <source>
        <dbReference type="ARBA" id="ARBA00047899"/>
    </source>
</evidence>
<evidence type="ECO:0000256" key="9">
    <source>
        <dbReference type="PROSITE-ProRule" id="PRU10141"/>
    </source>
</evidence>
<dbReference type="SUPFAM" id="SSF56112">
    <property type="entry name" value="Protein kinase-like (PK-like)"/>
    <property type="match status" value="1"/>
</dbReference>
<dbReference type="EMBL" id="JAPWDO010000001">
    <property type="protein sequence ID" value="KAJ5486409.1"/>
    <property type="molecule type" value="Genomic_DNA"/>
</dbReference>
<name>A0A9W9X946_9EURO</name>
<proteinExistence type="predicted"/>
<dbReference type="GO" id="GO:0005524">
    <property type="term" value="F:ATP binding"/>
    <property type="evidence" value="ECO:0007669"/>
    <property type="project" value="UniProtKB-UniRule"/>
</dbReference>
<dbReference type="Proteomes" id="UP001147760">
    <property type="component" value="Unassembled WGS sequence"/>
</dbReference>
<keyword evidence="2" id="KW-0723">Serine/threonine-protein kinase</keyword>
<gene>
    <name evidence="10" type="ORF">N7530_000709</name>
</gene>
<keyword evidence="4 9" id="KW-0547">Nucleotide-binding</keyword>
<reference evidence="10" key="2">
    <citation type="journal article" date="2023" name="IMA Fungus">
        <title>Comparative genomic study of the Penicillium genus elucidates a diverse pangenome and 15 lateral gene transfer events.</title>
        <authorList>
            <person name="Petersen C."/>
            <person name="Sorensen T."/>
            <person name="Nielsen M.R."/>
            <person name="Sondergaard T.E."/>
            <person name="Sorensen J.L."/>
            <person name="Fitzpatrick D.A."/>
            <person name="Frisvad J.C."/>
            <person name="Nielsen K.L."/>
        </authorList>
    </citation>
    <scope>NUCLEOTIDE SEQUENCE</scope>
    <source>
        <strain evidence="10">IBT 17660</strain>
    </source>
</reference>
<dbReference type="PANTHER" id="PTHR47634:SF9">
    <property type="entry name" value="PROTEIN KINASE DOMAIN-CONTAINING PROTEIN-RELATED"/>
    <property type="match status" value="1"/>
</dbReference>
<comment type="catalytic activity">
    <reaction evidence="8">
        <text>L-seryl-[protein] + ATP = O-phospho-L-seryl-[protein] + ADP + H(+)</text>
        <dbReference type="Rhea" id="RHEA:17989"/>
        <dbReference type="Rhea" id="RHEA-COMP:9863"/>
        <dbReference type="Rhea" id="RHEA-COMP:11604"/>
        <dbReference type="ChEBI" id="CHEBI:15378"/>
        <dbReference type="ChEBI" id="CHEBI:29999"/>
        <dbReference type="ChEBI" id="CHEBI:30616"/>
        <dbReference type="ChEBI" id="CHEBI:83421"/>
        <dbReference type="ChEBI" id="CHEBI:456216"/>
        <dbReference type="EC" id="2.7.11.1"/>
    </reaction>
</comment>
<dbReference type="EC" id="2.7.11.1" evidence="1"/>
<comment type="caution">
    <text evidence="10">The sequence shown here is derived from an EMBL/GenBank/DDBJ whole genome shotgun (WGS) entry which is preliminary data.</text>
</comment>
<evidence type="ECO:0000256" key="5">
    <source>
        <dbReference type="ARBA" id="ARBA00022777"/>
    </source>
</evidence>
<dbReference type="AlphaFoldDB" id="A0A9W9X946"/>
<dbReference type="GO" id="GO:0005737">
    <property type="term" value="C:cytoplasm"/>
    <property type="evidence" value="ECO:0007669"/>
    <property type="project" value="TreeGrafter"/>
</dbReference>
<keyword evidence="11" id="KW-1185">Reference proteome</keyword>
<dbReference type="OrthoDB" id="4367430at2759"/>
<reference evidence="10" key="1">
    <citation type="submission" date="2022-12" db="EMBL/GenBank/DDBJ databases">
        <authorList>
            <person name="Petersen C."/>
        </authorList>
    </citation>
    <scope>NUCLEOTIDE SEQUENCE</scope>
    <source>
        <strain evidence="10">IBT 17660</strain>
    </source>
</reference>
<dbReference type="Gene3D" id="3.30.200.20">
    <property type="entry name" value="Phosphorylase Kinase, domain 1"/>
    <property type="match status" value="1"/>
</dbReference>
<evidence type="ECO:0000256" key="4">
    <source>
        <dbReference type="ARBA" id="ARBA00022741"/>
    </source>
</evidence>
<dbReference type="InterPro" id="IPR011009">
    <property type="entry name" value="Kinase-like_dom_sf"/>
</dbReference>
<keyword evidence="6 9" id="KW-0067">ATP-binding</keyword>
<dbReference type="GO" id="GO:0004674">
    <property type="term" value="F:protein serine/threonine kinase activity"/>
    <property type="evidence" value="ECO:0007669"/>
    <property type="project" value="UniProtKB-KW"/>
</dbReference>
<evidence type="ECO:0000256" key="2">
    <source>
        <dbReference type="ARBA" id="ARBA00022527"/>
    </source>
</evidence>
<evidence type="ECO:0000256" key="3">
    <source>
        <dbReference type="ARBA" id="ARBA00022679"/>
    </source>
</evidence>
<evidence type="ECO:0000256" key="8">
    <source>
        <dbReference type="ARBA" id="ARBA00048679"/>
    </source>
</evidence>
<keyword evidence="3" id="KW-0808">Transferase</keyword>
<evidence type="ECO:0000313" key="10">
    <source>
        <dbReference type="EMBL" id="KAJ5486409.1"/>
    </source>
</evidence>
<dbReference type="GO" id="GO:0050684">
    <property type="term" value="P:regulation of mRNA processing"/>
    <property type="evidence" value="ECO:0007669"/>
    <property type="project" value="TreeGrafter"/>
</dbReference>
<dbReference type="PANTHER" id="PTHR47634">
    <property type="entry name" value="PROTEIN KINASE DOMAIN-CONTAINING PROTEIN-RELATED"/>
    <property type="match status" value="1"/>
</dbReference>
<sequence length="126" mass="13895">MTQARRIEYNWIRGVETLEEYEPGGYHPIMVGDMLNGRYYIADKLGFGGYSTVWLAHDTYLKQYVALKVNIESSLPREAKVLRPLSTPLAPSSSGHTGFDSTPSLLDKFDVQGPNAVGMDGQVGIA</sequence>
<protein>
    <recommendedName>
        <fullName evidence="1">non-specific serine/threonine protein kinase</fullName>
        <ecNumber evidence="1">2.7.11.1</ecNumber>
    </recommendedName>
</protein>
<evidence type="ECO:0000256" key="6">
    <source>
        <dbReference type="ARBA" id="ARBA00022840"/>
    </source>
</evidence>
<accession>A0A9W9X946</accession>
<dbReference type="InterPro" id="IPR017441">
    <property type="entry name" value="Protein_kinase_ATP_BS"/>
</dbReference>
<dbReference type="PROSITE" id="PS00107">
    <property type="entry name" value="PROTEIN_KINASE_ATP"/>
    <property type="match status" value="1"/>
</dbReference>
<feature type="binding site" evidence="9">
    <location>
        <position position="68"/>
    </location>
    <ligand>
        <name>ATP</name>
        <dbReference type="ChEBI" id="CHEBI:30616"/>
    </ligand>
</feature>
<dbReference type="GO" id="GO:0000245">
    <property type="term" value="P:spliceosomal complex assembly"/>
    <property type="evidence" value="ECO:0007669"/>
    <property type="project" value="TreeGrafter"/>
</dbReference>
<dbReference type="GO" id="GO:0005634">
    <property type="term" value="C:nucleus"/>
    <property type="evidence" value="ECO:0007669"/>
    <property type="project" value="TreeGrafter"/>
</dbReference>